<dbReference type="eggNOG" id="ENOG5032MNA">
    <property type="taxonomic scope" value="Bacteria"/>
</dbReference>
<organism evidence="1 2">
    <name type="scientific">Peptoclostridium litorale DSM 5388</name>
    <dbReference type="NCBI Taxonomy" id="1121324"/>
    <lineage>
        <taxon>Bacteria</taxon>
        <taxon>Bacillati</taxon>
        <taxon>Bacillota</taxon>
        <taxon>Clostridia</taxon>
        <taxon>Peptostreptococcales</taxon>
        <taxon>Peptoclostridiaceae</taxon>
        <taxon>Peptoclostridium</taxon>
    </lineage>
</organism>
<dbReference type="EMBL" id="JJMM01000008">
    <property type="protein sequence ID" value="KDR95916.1"/>
    <property type="molecule type" value="Genomic_DNA"/>
</dbReference>
<accession>A0A069RFW9</accession>
<keyword evidence="2" id="KW-1185">Reference proteome</keyword>
<name>A0A069RFW9_PEPLI</name>
<dbReference type="Proteomes" id="UP000027946">
    <property type="component" value="Unassembled WGS sequence"/>
</dbReference>
<proteinExistence type="predicted"/>
<protein>
    <submittedName>
        <fullName evidence="1">Uncharacterized protein</fullName>
    </submittedName>
</protein>
<evidence type="ECO:0000313" key="2">
    <source>
        <dbReference type="Proteomes" id="UP000027946"/>
    </source>
</evidence>
<comment type="caution">
    <text evidence="1">The sequence shown here is derived from an EMBL/GenBank/DDBJ whole genome shotgun (WGS) entry which is preliminary data.</text>
</comment>
<dbReference type="OrthoDB" id="2112735at2"/>
<dbReference type="RefSeq" id="WP_143182441.1">
    <property type="nucleotide sequence ID" value="NZ_FSRH01000008.1"/>
</dbReference>
<evidence type="ECO:0000313" key="1">
    <source>
        <dbReference type="EMBL" id="KDR95916.1"/>
    </source>
</evidence>
<dbReference type="STRING" id="1121324.CLIT_8c00850"/>
<sequence>MAKCVLCSNKNASYEYSEGGYVCEHCMGSNFTCPDCGRVFPRETGDSGTGFCAECAHNH</sequence>
<gene>
    <name evidence="1" type="ORF">CLIT_8c00850</name>
</gene>
<reference evidence="1 2" key="1">
    <citation type="submission" date="2014-03" db="EMBL/GenBank/DDBJ databases">
        <title>Genome sequence of Clostridium litorale W6, DSM 5388.</title>
        <authorList>
            <person name="Poehlein A."/>
            <person name="Jagirdar A."/>
            <person name="Khonsari B."/>
            <person name="Chibani C.M."/>
            <person name="Gutierrez Gutierrez D.A."/>
            <person name="Davydova E."/>
            <person name="Alghaithi H.S."/>
            <person name="Nair K.P."/>
            <person name="Dhamotharan K."/>
            <person name="Chandran L."/>
            <person name="G W."/>
            <person name="Daniel R."/>
        </authorList>
    </citation>
    <scope>NUCLEOTIDE SEQUENCE [LARGE SCALE GENOMIC DNA]</scope>
    <source>
        <strain evidence="1 2">W6</strain>
    </source>
</reference>
<dbReference type="AlphaFoldDB" id="A0A069RFW9"/>